<comment type="similarity">
    <text evidence="2">Belongs to the ATPase alpha/beta chains family.</text>
</comment>
<dbReference type="GO" id="GO:0046034">
    <property type="term" value="P:ATP metabolic process"/>
    <property type="evidence" value="ECO:0007669"/>
    <property type="project" value="InterPro"/>
</dbReference>
<dbReference type="InterPro" id="IPR005723">
    <property type="entry name" value="ATPase_V1-cplx_bsu"/>
</dbReference>
<feature type="transmembrane region" description="Helical" evidence="7">
    <location>
        <begin position="1038"/>
        <end position="1063"/>
    </location>
</feature>
<evidence type="ECO:0000256" key="7">
    <source>
        <dbReference type="SAM" id="Phobius"/>
    </source>
</evidence>
<feature type="transmembrane region" description="Helical" evidence="7">
    <location>
        <begin position="591"/>
        <end position="616"/>
    </location>
</feature>
<evidence type="ECO:0000259" key="8">
    <source>
        <dbReference type="PROSITE" id="PS50850"/>
    </source>
</evidence>
<evidence type="ECO:0000256" key="5">
    <source>
        <dbReference type="ARBA" id="ARBA00023065"/>
    </source>
</evidence>
<dbReference type="Pfam" id="PF00006">
    <property type="entry name" value="ATP-synt_ab"/>
    <property type="match status" value="1"/>
</dbReference>
<dbReference type="GO" id="GO:0007035">
    <property type="term" value="P:vacuolar acidification"/>
    <property type="evidence" value="ECO:0007669"/>
    <property type="project" value="TreeGrafter"/>
</dbReference>
<evidence type="ECO:0000256" key="2">
    <source>
        <dbReference type="ARBA" id="ARBA00008936"/>
    </source>
</evidence>
<dbReference type="InterPro" id="IPR004100">
    <property type="entry name" value="ATPase_F1/V1/A1_a/bsu_N"/>
</dbReference>
<evidence type="ECO:0000313" key="10">
    <source>
        <dbReference type="Proteomes" id="UP000654075"/>
    </source>
</evidence>
<organism evidence="9 10">
    <name type="scientific">Polarella glacialis</name>
    <name type="common">Dinoflagellate</name>
    <dbReference type="NCBI Taxonomy" id="89957"/>
    <lineage>
        <taxon>Eukaryota</taxon>
        <taxon>Sar</taxon>
        <taxon>Alveolata</taxon>
        <taxon>Dinophyceae</taxon>
        <taxon>Suessiales</taxon>
        <taxon>Suessiaceae</taxon>
        <taxon>Polarella</taxon>
    </lineage>
</organism>
<dbReference type="Gene3D" id="1.20.1250.20">
    <property type="entry name" value="MFS general substrate transporter like domains"/>
    <property type="match status" value="2"/>
</dbReference>
<dbReference type="OrthoDB" id="1735853at2759"/>
<dbReference type="InterPro" id="IPR020846">
    <property type="entry name" value="MFS_dom"/>
</dbReference>
<keyword evidence="7" id="KW-0812">Transmembrane</keyword>
<comment type="subcellular location">
    <subcellularLocation>
        <location evidence="1">Membrane</location>
        <topology evidence="1">Multi-pass membrane protein</topology>
    </subcellularLocation>
</comment>
<dbReference type="InterPro" id="IPR000194">
    <property type="entry name" value="ATPase_F1/V1/A1_a/bsu_nucl-bd"/>
</dbReference>
<dbReference type="GO" id="GO:0016628">
    <property type="term" value="F:oxidoreductase activity, acting on the CH-CH group of donors, NAD or NADP as acceptor"/>
    <property type="evidence" value="ECO:0007669"/>
    <property type="project" value="InterPro"/>
</dbReference>
<dbReference type="Pfam" id="PF01222">
    <property type="entry name" value="ERG4_ERG24"/>
    <property type="match status" value="2"/>
</dbReference>
<dbReference type="InterPro" id="IPR027417">
    <property type="entry name" value="P-loop_NTPase"/>
</dbReference>
<keyword evidence="5" id="KW-0406">Ion transport</keyword>
<dbReference type="Pfam" id="PF07690">
    <property type="entry name" value="MFS_1"/>
    <property type="match status" value="1"/>
</dbReference>
<dbReference type="PROSITE" id="PS00152">
    <property type="entry name" value="ATPASE_ALPHA_BETA"/>
    <property type="match status" value="1"/>
</dbReference>
<dbReference type="SUPFAM" id="SSF103473">
    <property type="entry name" value="MFS general substrate transporter"/>
    <property type="match status" value="1"/>
</dbReference>
<dbReference type="NCBIfam" id="NF003235">
    <property type="entry name" value="PRK04196.1"/>
    <property type="match status" value="1"/>
</dbReference>
<dbReference type="InterPro" id="IPR020003">
    <property type="entry name" value="ATPase_a/bsu_AS"/>
</dbReference>
<dbReference type="GO" id="GO:0005524">
    <property type="term" value="F:ATP binding"/>
    <property type="evidence" value="ECO:0007669"/>
    <property type="project" value="InterPro"/>
</dbReference>
<keyword evidence="3" id="KW-0813">Transport</keyword>
<dbReference type="PANTHER" id="PTHR43389">
    <property type="entry name" value="V-TYPE PROTON ATPASE SUBUNIT B"/>
    <property type="match status" value="1"/>
</dbReference>
<feature type="transmembrane region" description="Helical" evidence="7">
    <location>
        <begin position="1104"/>
        <end position="1122"/>
    </location>
</feature>
<feature type="compositionally biased region" description="Polar residues" evidence="6">
    <location>
        <begin position="1497"/>
        <end position="1506"/>
    </location>
</feature>
<protein>
    <recommendedName>
        <fullName evidence="8">Major facilitator superfamily (MFS) profile domain-containing protein</fullName>
    </recommendedName>
</protein>
<gene>
    <name evidence="9" type="ORF">PGLA1383_LOCUS36790</name>
</gene>
<feature type="transmembrane region" description="Helical" evidence="7">
    <location>
        <begin position="1419"/>
        <end position="1442"/>
    </location>
</feature>
<dbReference type="SUPFAM" id="SSF47917">
    <property type="entry name" value="C-terminal domain of alpha and beta subunits of F1 ATP synthase"/>
    <property type="match status" value="1"/>
</dbReference>
<dbReference type="InterPro" id="IPR011701">
    <property type="entry name" value="MFS"/>
</dbReference>
<feature type="transmembrane region" description="Helical" evidence="7">
    <location>
        <begin position="1129"/>
        <end position="1148"/>
    </location>
</feature>
<proteinExistence type="inferred from homology"/>
<dbReference type="Pfam" id="PF22919">
    <property type="entry name" value="ATP-synt_VA_C"/>
    <property type="match status" value="1"/>
</dbReference>
<dbReference type="PANTHER" id="PTHR43389:SF4">
    <property type="entry name" value="V-TYPE PROTON ATPASE SUBUNIT B"/>
    <property type="match status" value="1"/>
</dbReference>
<dbReference type="InterPro" id="IPR055190">
    <property type="entry name" value="ATP-synt_VA_C"/>
</dbReference>
<keyword evidence="7" id="KW-1133">Transmembrane helix</keyword>
<dbReference type="GO" id="GO:0046961">
    <property type="term" value="F:proton-transporting ATPase activity, rotational mechanism"/>
    <property type="evidence" value="ECO:0007669"/>
    <property type="project" value="InterPro"/>
</dbReference>
<dbReference type="Gene3D" id="3.40.50.12240">
    <property type="match status" value="1"/>
</dbReference>
<evidence type="ECO:0000256" key="6">
    <source>
        <dbReference type="SAM" id="MobiDB-lite"/>
    </source>
</evidence>
<dbReference type="FunFam" id="3.40.50.12240:FF:000001">
    <property type="entry name" value="V-type proton ATPase subunit B, brain"/>
    <property type="match status" value="1"/>
</dbReference>
<keyword evidence="10" id="KW-1185">Reference proteome</keyword>
<feature type="transmembrane region" description="Helical" evidence="7">
    <location>
        <begin position="848"/>
        <end position="866"/>
    </location>
</feature>
<name>A0A813G2U9_POLGL</name>
<dbReference type="NCBIfam" id="TIGR01040">
    <property type="entry name" value="V-ATPase_V1_B"/>
    <property type="match status" value="1"/>
</dbReference>
<feature type="transmembrane region" description="Helical" evidence="7">
    <location>
        <begin position="564"/>
        <end position="585"/>
    </location>
</feature>
<feature type="transmembrane region" description="Helical" evidence="7">
    <location>
        <begin position="1296"/>
        <end position="1318"/>
    </location>
</feature>
<feature type="transmembrane region" description="Helical" evidence="7">
    <location>
        <begin position="797"/>
        <end position="815"/>
    </location>
</feature>
<feature type="transmembrane region" description="Helical" evidence="7">
    <location>
        <begin position="1229"/>
        <end position="1249"/>
    </location>
</feature>
<evidence type="ECO:0000256" key="1">
    <source>
        <dbReference type="ARBA" id="ARBA00004141"/>
    </source>
</evidence>
<dbReference type="GO" id="GO:0016126">
    <property type="term" value="P:sterol biosynthetic process"/>
    <property type="evidence" value="ECO:0007669"/>
    <property type="project" value="InterPro"/>
</dbReference>
<sequence>MSAATTTTTTTIQRSTMSAAAINAAAASRDYKVHPRIDYRTITGVEGPLVLMDNVKFPTYGEIVNVTLADGSVRQGQILEVNKKKAIVQVFEGTSNIDVRDCHIEFTGDTLKMPISDDLMGRAFNGSGKPIDNGPAVLAEEFLDINGAPLNPKSRVYPKEMIQTGISAIDTMNSVVRGQKLPLFSAAGLPHNEIAAQVCRQASLVKGKDTLDHSQENFSIVFGAMGVNMETARFFRNDFEENGSMENVVLFMNLANDPTIERIVTPRLALTTAEYFAYTREQHVFVILTDMSSYADALREVSAAREEVPGRRGYPGYMYTDLSTIYERAGRVEGRNGSITQFPILTMPNDDITHPIPDLTGYITEGQIFVDRSLHNRQIYPPINVLPSLSRLMKSGIGKGMTRGDHANVSDQMYANYAIGQDTRAMKAVVGEEALSEDEHKYLEFTDKFETKFLQQNPYENRDVFTSLDIAWTLLRIFPQELLKKIPQKVKDEYYDREKEIQKAVNGLKCRLVVPNGSFWYDLVYSLPDGLSIQPCWGPTTVSLTWVFLQAAGRRDDSSRHWDVSKWLCFALSNIGVVVLSYYGFIKPYYVFLNMGALLTESVITSYVAMALWLYIDYGRHVGDEEFEEDHGVFSTGDFWNDLFMGVVRNPRLFAGILKTPFDLKRFWNARPGLTGWVILNMSYLSAMYYNCTLPSAYGEGESRFFAVWVLRQRGFLVERWSLSVGLGAIFITLAHWYPGFALRYYILDYNVVEPAYLTTTDIRHDLFGFMLTYGDWGFLSRFLAQQGGTSRWSNYLYPLIGIALYVNGMVLFRITNLEKHLFRDHMNNGGSADKYRSPWRFWGLARHFNYVPQFMPIAYCIYFWLMDVHRCWRDEVRCRQKYGTDWVRYKQAVPYAILPGLRQESLLGLNYHVSRLLLCIGNTQRSSVLSIHQVKFALLCVSTLCDAGLQLEPYVGDSVIYGGLCPSGTYAAANHAAIIAFDALDRALTDLLEVCCGLAWCGLQYLLRTVFMIHAADGAMLPGVFKALEEQLSGATPVSLGAIVMIEALCHSIAVFLWGFYADRTCKIQLLMRTTLAWGFLTLATSCVGDIVSLAIVRALAGIAGAAMGPLSQGLVAAVCPSKQRGKAFGFLAASANIGYILGLLLSTSSSHWDSGGGWRASFALFSVLTLFLAWVLGQVQVEVSSGLFAESRTWARLDRFSGEASTASVVWREMRDNLSLIMRRRSFVVLILQGAFASTLTRSISYLTMWYQYLGFSDVAAGIITSSIPLGYVFGAILAGYASDRLAHSYPLHGRICFGQLTDLAKLFVLGFTFLVLDDPDPKKTEDFVLRCGLWFLFGFFAIMSYSAVVKPLFAEIVPACFIAQAIGAAAAIDGAFASFASTPVIGYFTESVFHYQVTTQPISEMPEALRLQNATALGRAISAVMTGSAVLSLMSFGFLHLTFPDDYKQTVEEEGDRDSEVTTEDSDDSAFSESKGGPTSRRVRFNVTYGTGKPQETLQESQA</sequence>
<comment type="caution">
    <text evidence="9">The sequence shown here is derived from an EMBL/GenBank/DDBJ whole genome shotgun (WGS) entry which is preliminary data.</text>
</comment>
<dbReference type="CDD" id="cd01135">
    <property type="entry name" value="V_A-ATPase_B"/>
    <property type="match status" value="1"/>
</dbReference>
<feature type="domain" description="Major facilitator superfamily (MFS) profile" evidence="8">
    <location>
        <begin position="1004"/>
        <end position="1450"/>
    </location>
</feature>
<dbReference type="PROSITE" id="PS50850">
    <property type="entry name" value="MFS"/>
    <property type="match status" value="1"/>
</dbReference>
<dbReference type="HAMAP" id="MF_00310">
    <property type="entry name" value="ATP_synth_B_arch"/>
    <property type="match status" value="1"/>
</dbReference>
<evidence type="ECO:0000313" key="9">
    <source>
        <dbReference type="EMBL" id="CAE8619197.1"/>
    </source>
</evidence>
<dbReference type="Pfam" id="PF02874">
    <property type="entry name" value="ATP-synt_ab_N"/>
    <property type="match status" value="1"/>
</dbReference>
<dbReference type="GO" id="GO:0033180">
    <property type="term" value="C:proton-transporting V-type ATPase, V1 domain"/>
    <property type="evidence" value="ECO:0007669"/>
    <property type="project" value="InterPro"/>
</dbReference>
<feature type="transmembrane region" description="Helical" evidence="7">
    <location>
        <begin position="767"/>
        <end position="785"/>
    </location>
</feature>
<feature type="transmembrane region" description="Helical" evidence="7">
    <location>
        <begin position="1075"/>
        <end position="1098"/>
    </location>
</feature>
<dbReference type="InterPro" id="IPR001171">
    <property type="entry name" value="ERG24_DHCR-like"/>
</dbReference>
<feature type="compositionally biased region" description="Acidic residues" evidence="6">
    <location>
        <begin position="1455"/>
        <end position="1473"/>
    </location>
</feature>
<feature type="transmembrane region" description="Helical" evidence="7">
    <location>
        <begin position="1160"/>
        <end position="1179"/>
    </location>
</feature>
<feature type="transmembrane region" description="Helical" evidence="7">
    <location>
        <begin position="1330"/>
        <end position="1348"/>
    </location>
</feature>
<keyword evidence="4" id="KW-0375">Hydrogen ion transport</keyword>
<dbReference type="CDD" id="cd18118">
    <property type="entry name" value="ATP-synt_V_A-type_beta_N"/>
    <property type="match status" value="1"/>
</dbReference>
<dbReference type="CDD" id="cd18112">
    <property type="entry name" value="ATP-synt_V_A-type_beta_C"/>
    <property type="match status" value="1"/>
</dbReference>
<dbReference type="Proteomes" id="UP000654075">
    <property type="component" value="Unassembled WGS sequence"/>
</dbReference>
<keyword evidence="7" id="KW-0472">Membrane</keyword>
<evidence type="ECO:0000256" key="4">
    <source>
        <dbReference type="ARBA" id="ARBA00022781"/>
    </source>
</evidence>
<feature type="transmembrane region" description="Helical" evidence="7">
    <location>
        <begin position="1261"/>
        <end position="1284"/>
    </location>
</feature>
<dbReference type="EMBL" id="CAJNNV010026878">
    <property type="protein sequence ID" value="CAE8619197.1"/>
    <property type="molecule type" value="Genomic_DNA"/>
</dbReference>
<dbReference type="InterPro" id="IPR022879">
    <property type="entry name" value="V-ATPase_su_B/beta"/>
</dbReference>
<reference evidence="9" key="1">
    <citation type="submission" date="2021-02" db="EMBL/GenBank/DDBJ databases">
        <authorList>
            <person name="Dougan E. K."/>
            <person name="Rhodes N."/>
            <person name="Thang M."/>
            <person name="Chan C."/>
        </authorList>
    </citation>
    <scope>NUCLEOTIDE SEQUENCE</scope>
</reference>
<dbReference type="InterPro" id="IPR036259">
    <property type="entry name" value="MFS_trans_sf"/>
</dbReference>
<dbReference type="SUPFAM" id="SSF52540">
    <property type="entry name" value="P-loop containing nucleoside triphosphate hydrolases"/>
    <property type="match status" value="1"/>
</dbReference>
<feature type="region of interest" description="Disordered" evidence="6">
    <location>
        <begin position="1454"/>
        <end position="1506"/>
    </location>
</feature>
<evidence type="ECO:0000256" key="3">
    <source>
        <dbReference type="ARBA" id="ARBA00022448"/>
    </source>
</evidence>
<accession>A0A813G2U9</accession>
<feature type="transmembrane region" description="Helical" evidence="7">
    <location>
        <begin position="721"/>
        <end position="747"/>
    </location>
</feature>
<feature type="transmembrane region" description="Helical" evidence="7">
    <location>
        <begin position="1006"/>
        <end position="1026"/>
    </location>
</feature>